<evidence type="ECO:0000313" key="3">
    <source>
        <dbReference type="Proteomes" id="UP000256763"/>
    </source>
</evidence>
<organism evidence="2 3">
    <name type="scientific">Alkalilimnicola ehrlichii</name>
    <dbReference type="NCBI Taxonomy" id="351052"/>
    <lineage>
        <taxon>Bacteria</taxon>
        <taxon>Pseudomonadati</taxon>
        <taxon>Pseudomonadota</taxon>
        <taxon>Gammaproteobacteria</taxon>
        <taxon>Chromatiales</taxon>
        <taxon>Ectothiorhodospiraceae</taxon>
        <taxon>Alkalilimnicola</taxon>
    </lineage>
</organism>
<feature type="compositionally biased region" description="Low complexity" evidence="1">
    <location>
        <begin position="132"/>
        <end position="146"/>
    </location>
</feature>
<dbReference type="AlphaFoldDB" id="A0A3E0WEX7"/>
<evidence type="ECO:0000313" key="2">
    <source>
        <dbReference type="EMBL" id="RFA31089.1"/>
    </source>
</evidence>
<accession>A0A3E0WEX7</accession>
<evidence type="ECO:0000256" key="1">
    <source>
        <dbReference type="SAM" id="MobiDB-lite"/>
    </source>
</evidence>
<reference evidence="3" key="1">
    <citation type="submission" date="2017-05" db="EMBL/GenBank/DDBJ databases">
        <authorList>
            <person name="Sharma S."/>
            <person name="Sidhu C."/>
            <person name="Pinnaka A.K."/>
        </authorList>
    </citation>
    <scope>NUCLEOTIDE SEQUENCE [LARGE SCALE GENOMIC DNA]</scope>
    <source>
        <strain evidence="3">AK93</strain>
    </source>
</reference>
<feature type="region of interest" description="Disordered" evidence="1">
    <location>
        <begin position="108"/>
        <end position="158"/>
    </location>
</feature>
<comment type="caution">
    <text evidence="2">The sequence shown here is derived from an EMBL/GenBank/DDBJ whole genome shotgun (WGS) entry which is preliminary data.</text>
</comment>
<proteinExistence type="predicted"/>
<dbReference type="EMBL" id="NFZW01000060">
    <property type="protein sequence ID" value="RFA31089.1"/>
    <property type="molecule type" value="Genomic_DNA"/>
</dbReference>
<protein>
    <submittedName>
        <fullName evidence="2">Uncharacterized protein</fullName>
    </submittedName>
</protein>
<name>A0A3E0WEX7_9GAMM</name>
<feature type="compositionally biased region" description="Gly residues" evidence="1">
    <location>
        <begin position="109"/>
        <end position="119"/>
    </location>
</feature>
<dbReference type="Proteomes" id="UP000256763">
    <property type="component" value="Unassembled WGS sequence"/>
</dbReference>
<sequence length="249" mass="26014">MAIGGCKATVGLGCYTAIGAGSYLVSDGYSSGYANAQALLSAHEYQTGQQVIASFTEATHPGEATPTWDAVVSVSTDAALVVGGGLLASSMRQVDDLVDAGLQQLGQLGQWGRGKGGNGRTDQGNPSQGELSDSGSGPQGQGAAPSAGGGAGDVLKEGTFPDELFSKKAPKYIAPGTKTLEGQYINDRGRVEPWKAHYDDYGRQVGRTDYNAGNRAAEIPDTHYTRYEYDAKYPDGRQVDNHSPGEFPE</sequence>
<keyword evidence="3" id="KW-1185">Reference proteome</keyword>
<gene>
    <name evidence="2" type="ORF">CAL65_22585</name>
</gene>